<feature type="transmembrane region" description="Helical" evidence="1">
    <location>
        <begin position="74"/>
        <end position="92"/>
    </location>
</feature>
<evidence type="ECO:0000259" key="2">
    <source>
        <dbReference type="SMART" id="SM00858"/>
    </source>
</evidence>
<dbReference type="InterPro" id="IPR013974">
    <property type="entry name" value="SAF"/>
</dbReference>
<keyword evidence="4" id="KW-1185">Reference proteome</keyword>
<feature type="domain" description="SAF" evidence="2">
    <location>
        <begin position="98"/>
        <end position="160"/>
    </location>
</feature>
<evidence type="ECO:0000313" key="4">
    <source>
        <dbReference type="Proteomes" id="UP000632322"/>
    </source>
</evidence>
<reference evidence="4" key="1">
    <citation type="journal article" date="2019" name="Int. J. Syst. Evol. Microbiol.">
        <title>The Global Catalogue of Microorganisms (GCM) 10K type strain sequencing project: providing services to taxonomists for standard genome sequencing and annotation.</title>
        <authorList>
            <consortium name="The Broad Institute Genomics Platform"/>
            <consortium name="The Broad Institute Genome Sequencing Center for Infectious Disease"/>
            <person name="Wu L."/>
            <person name="Ma J."/>
        </authorList>
    </citation>
    <scope>NUCLEOTIDE SEQUENCE [LARGE SCALE GENOMIC DNA]</scope>
    <source>
        <strain evidence="4">CGMCC 1.15472</strain>
    </source>
</reference>
<dbReference type="Pfam" id="PF08666">
    <property type="entry name" value="SAF"/>
    <property type="match status" value="1"/>
</dbReference>
<dbReference type="Gene3D" id="3.90.1210.10">
    <property type="entry name" value="Antifreeze-like/N-acetylneuraminic acid synthase C-terminal domain"/>
    <property type="match status" value="1"/>
</dbReference>
<sequence>MIHLSRQPTECRDEPALVTQTPIACGRHELSTGKYRTLAAGRAPPQTRRMGIFHRIRSSSSSWSRPSRIRPQRILAAVCLACACALAVWVLTPSSAGTAIVVAKSDLAPGTELKAQDLTLTQFPSDLVPDKAFRSVEEVKGRATSAGLSKGSPLTSSIVLDQQALPKGSRDLLMPIRLADDASAALLQPGQKIRLFSSLPDGGSEVVVEKVTIARLVDKPEGIAAESGQLVSVILSADDAGRVAEFAGLPISFAILPR</sequence>
<accession>A0ABQ1LWS1</accession>
<evidence type="ECO:0000256" key="1">
    <source>
        <dbReference type="SAM" id="Phobius"/>
    </source>
</evidence>
<evidence type="ECO:0000313" key="3">
    <source>
        <dbReference type="EMBL" id="GGC30448.1"/>
    </source>
</evidence>
<dbReference type="SMART" id="SM00858">
    <property type="entry name" value="SAF"/>
    <property type="match status" value="1"/>
</dbReference>
<protein>
    <recommendedName>
        <fullName evidence="2">SAF domain-containing protein</fullName>
    </recommendedName>
</protein>
<proteinExistence type="predicted"/>
<gene>
    <name evidence="3" type="ORF">GCM10010974_11250</name>
</gene>
<dbReference type="EMBL" id="BMJG01000002">
    <property type="protein sequence ID" value="GGC30448.1"/>
    <property type="molecule type" value="Genomic_DNA"/>
</dbReference>
<organism evidence="3 4">
    <name type="scientific">Brevibacterium sediminis</name>
    <dbReference type="NCBI Taxonomy" id="1857024"/>
    <lineage>
        <taxon>Bacteria</taxon>
        <taxon>Bacillati</taxon>
        <taxon>Actinomycetota</taxon>
        <taxon>Actinomycetes</taxon>
        <taxon>Micrococcales</taxon>
        <taxon>Brevibacteriaceae</taxon>
        <taxon>Brevibacterium</taxon>
    </lineage>
</organism>
<keyword evidence="1" id="KW-0472">Membrane</keyword>
<keyword evidence="1" id="KW-0812">Transmembrane</keyword>
<dbReference type="CDD" id="cd11614">
    <property type="entry name" value="SAF_CpaB_FlgA_like"/>
    <property type="match status" value="1"/>
</dbReference>
<name>A0ABQ1LWS1_9MICO</name>
<comment type="caution">
    <text evidence="3">The sequence shown here is derived from an EMBL/GenBank/DDBJ whole genome shotgun (WGS) entry which is preliminary data.</text>
</comment>
<keyword evidence="1" id="KW-1133">Transmembrane helix</keyword>
<dbReference type="Proteomes" id="UP000632322">
    <property type="component" value="Unassembled WGS sequence"/>
</dbReference>